<gene>
    <name evidence="2" type="ORF">MEDL_44408</name>
</gene>
<feature type="compositionally biased region" description="Polar residues" evidence="1">
    <location>
        <begin position="112"/>
        <end position="121"/>
    </location>
</feature>
<reference evidence="2" key="1">
    <citation type="submission" date="2021-03" db="EMBL/GenBank/DDBJ databases">
        <authorList>
            <person name="Bekaert M."/>
        </authorList>
    </citation>
    <scope>NUCLEOTIDE SEQUENCE</scope>
</reference>
<keyword evidence="3" id="KW-1185">Reference proteome</keyword>
<feature type="region of interest" description="Disordered" evidence="1">
    <location>
        <begin position="84"/>
        <end position="150"/>
    </location>
</feature>
<feature type="compositionally biased region" description="Basic and acidic residues" evidence="1">
    <location>
        <begin position="89"/>
        <end position="103"/>
    </location>
</feature>
<dbReference type="AlphaFoldDB" id="A0A8S3TMH5"/>
<protein>
    <submittedName>
        <fullName evidence="2">Uncharacterized protein</fullName>
    </submittedName>
</protein>
<feature type="compositionally biased region" description="Basic and acidic residues" evidence="1">
    <location>
        <begin position="141"/>
        <end position="150"/>
    </location>
</feature>
<evidence type="ECO:0000313" key="2">
    <source>
        <dbReference type="EMBL" id="CAG2231524.1"/>
    </source>
</evidence>
<dbReference type="Proteomes" id="UP000683360">
    <property type="component" value="Unassembled WGS sequence"/>
</dbReference>
<evidence type="ECO:0000313" key="3">
    <source>
        <dbReference type="Proteomes" id="UP000683360"/>
    </source>
</evidence>
<proteinExistence type="predicted"/>
<sequence>MLARADAVKKETVLEPEETIMISDSEEEIVMQPEIKKKRSTTIAMRPKPFLIKKEYFLNYDIILAKVMIDKIARSIIWFSETITEEEEHSSNKPEQSDIHTADSETVDQRNYAEQSNNQTVGHLDCDPAEQQQCSSPVKTQKTEMLRKTC</sequence>
<evidence type="ECO:0000256" key="1">
    <source>
        <dbReference type="SAM" id="MobiDB-lite"/>
    </source>
</evidence>
<dbReference type="EMBL" id="CAJPWZ010002149">
    <property type="protein sequence ID" value="CAG2231524.1"/>
    <property type="molecule type" value="Genomic_DNA"/>
</dbReference>
<dbReference type="OrthoDB" id="10371972at2759"/>
<feature type="compositionally biased region" description="Polar residues" evidence="1">
    <location>
        <begin position="130"/>
        <end position="140"/>
    </location>
</feature>
<organism evidence="2 3">
    <name type="scientific">Mytilus edulis</name>
    <name type="common">Blue mussel</name>
    <dbReference type="NCBI Taxonomy" id="6550"/>
    <lineage>
        <taxon>Eukaryota</taxon>
        <taxon>Metazoa</taxon>
        <taxon>Spiralia</taxon>
        <taxon>Lophotrochozoa</taxon>
        <taxon>Mollusca</taxon>
        <taxon>Bivalvia</taxon>
        <taxon>Autobranchia</taxon>
        <taxon>Pteriomorphia</taxon>
        <taxon>Mytilida</taxon>
        <taxon>Mytiloidea</taxon>
        <taxon>Mytilidae</taxon>
        <taxon>Mytilinae</taxon>
        <taxon>Mytilus</taxon>
    </lineage>
</organism>
<comment type="caution">
    <text evidence="2">The sequence shown here is derived from an EMBL/GenBank/DDBJ whole genome shotgun (WGS) entry which is preliminary data.</text>
</comment>
<name>A0A8S3TMH5_MYTED</name>
<accession>A0A8S3TMH5</accession>